<reference evidence="2" key="1">
    <citation type="journal article" date="2023" name="Nat. Plants">
        <title>Single-cell RNA sequencing provides a high-resolution roadmap for understanding the multicellular compartmentation of specialized metabolism.</title>
        <authorList>
            <person name="Sun S."/>
            <person name="Shen X."/>
            <person name="Li Y."/>
            <person name="Li Y."/>
            <person name="Wang S."/>
            <person name="Li R."/>
            <person name="Zhang H."/>
            <person name="Shen G."/>
            <person name="Guo B."/>
            <person name="Wei J."/>
            <person name="Xu J."/>
            <person name="St-Pierre B."/>
            <person name="Chen S."/>
            <person name="Sun C."/>
        </authorList>
    </citation>
    <scope>NUCLEOTIDE SEQUENCE [LARGE SCALE GENOMIC DNA]</scope>
</reference>
<protein>
    <submittedName>
        <fullName evidence="1">Uncharacterized protein</fullName>
    </submittedName>
</protein>
<evidence type="ECO:0000313" key="2">
    <source>
        <dbReference type="Proteomes" id="UP001060085"/>
    </source>
</evidence>
<sequence length="262" mass="30006">MEYTGFHEGCMPFRYLGIPLSGVYLKVVDYEPLLEKITKILLAWVGLNLSYAERLEVITSVVQGVLGFWLGILLVSGEVLDRITGLCRRFLWGGNSARVAWSSLCLNKLQGTWYGGQGYTRISAWASGGTFWTVNAYTFFAHHGKKLSWTKIVWNVTFLPKFSFILWLAVLGKLPILDRLTFLDVDSTCKLCNQQEESLSHLFFTCSFTGDIWKSIREWAGLRRQSMATIQNYLVRLKWDCLGTSWICNFRNLSFAAPLYYI</sequence>
<evidence type="ECO:0000313" key="1">
    <source>
        <dbReference type="EMBL" id="KAI5662011.1"/>
    </source>
</evidence>
<proteinExistence type="predicted"/>
<accession>A0ACC0ARB4</accession>
<keyword evidence="2" id="KW-1185">Reference proteome</keyword>
<comment type="caution">
    <text evidence="1">The sequence shown here is derived from an EMBL/GenBank/DDBJ whole genome shotgun (WGS) entry which is preliminary data.</text>
</comment>
<dbReference type="EMBL" id="CM044705">
    <property type="protein sequence ID" value="KAI5662011.1"/>
    <property type="molecule type" value="Genomic_DNA"/>
</dbReference>
<gene>
    <name evidence="1" type="ORF">M9H77_21334</name>
</gene>
<organism evidence="1 2">
    <name type="scientific">Catharanthus roseus</name>
    <name type="common">Madagascar periwinkle</name>
    <name type="synonym">Vinca rosea</name>
    <dbReference type="NCBI Taxonomy" id="4058"/>
    <lineage>
        <taxon>Eukaryota</taxon>
        <taxon>Viridiplantae</taxon>
        <taxon>Streptophyta</taxon>
        <taxon>Embryophyta</taxon>
        <taxon>Tracheophyta</taxon>
        <taxon>Spermatophyta</taxon>
        <taxon>Magnoliopsida</taxon>
        <taxon>eudicotyledons</taxon>
        <taxon>Gunneridae</taxon>
        <taxon>Pentapetalae</taxon>
        <taxon>asterids</taxon>
        <taxon>lamiids</taxon>
        <taxon>Gentianales</taxon>
        <taxon>Apocynaceae</taxon>
        <taxon>Rauvolfioideae</taxon>
        <taxon>Vinceae</taxon>
        <taxon>Catharanthinae</taxon>
        <taxon>Catharanthus</taxon>
    </lineage>
</organism>
<dbReference type="Proteomes" id="UP001060085">
    <property type="component" value="Linkage Group LG05"/>
</dbReference>
<name>A0ACC0ARB4_CATRO</name>